<dbReference type="EMBL" id="KQ235321">
    <property type="protein sequence ID" value="KNA00596.1"/>
    <property type="molecule type" value="Genomic_DNA"/>
</dbReference>
<dbReference type="Proteomes" id="UP000053239">
    <property type="component" value="Unassembled WGS sequence"/>
</dbReference>
<protein>
    <submittedName>
        <fullName evidence="2">Uncharacterized protein</fullName>
    </submittedName>
</protein>
<name>A0A0J9TX41_PLAVI</name>
<proteinExistence type="predicted"/>
<evidence type="ECO:0000313" key="3">
    <source>
        <dbReference type="Proteomes" id="UP000053239"/>
    </source>
</evidence>
<sequence length="71" mass="8378">MKVSSVKFVILLIIGLMNIIFLSSKMFMIFQKIIIPMNHTLLNLIHHVIRIMKTRSNHTSFYIKNYEMNAP</sequence>
<feature type="transmembrane region" description="Helical" evidence="1">
    <location>
        <begin position="6"/>
        <end position="30"/>
    </location>
</feature>
<organism evidence="2 3">
    <name type="scientific">Plasmodium vivax North Korean</name>
    <dbReference type="NCBI Taxonomy" id="1035514"/>
    <lineage>
        <taxon>Eukaryota</taxon>
        <taxon>Sar</taxon>
        <taxon>Alveolata</taxon>
        <taxon>Apicomplexa</taxon>
        <taxon>Aconoidasida</taxon>
        <taxon>Haemosporida</taxon>
        <taxon>Plasmodiidae</taxon>
        <taxon>Plasmodium</taxon>
        <taxon>Plasmodium (Plasmodium)</taxon>
    </lineage>
</organism>
<reference evidence="2 3" key="1">
    <citation type="submission" date="2011-09" db="EMBL/GenBank/DDBJ databases">
        <title>The Genome Sequence of Plasmodium vivax North Korean.</title>
        <authorList>
            <consortium name="The Broad Institute Genome Sequencing Platform"/>
            <consortium name="The Broad Institute Genome Sequencing Center for Infectious Disease"/>
            <person name="Neafsey D."/>
            <person name="Carlton J."/>
            <person name="Barnwell J."/>
            <person name="Collins W."/>
            <person name="Escalante A."/>
            <person name="Mullikin J."/>
            <person name="Saul A."/>
            <person name="Guigo R."/>
            <person name="Camara F."/>
            <person name="Young S.K."/>
            <person name="Zeng Q."/>
            <person name="Gargeya S."/>
            <person name="Fitzgerald M."/>
            <person name="Haas B."/>
            <person name="Abouelleil A."/>
            <person name="Alvarado L."/>
            <person name="Arachchi H.M."/>
            <person name="Berlin A."/>
            <person name="Brown A."/>
            <person name="Chapman S.B."/>
            <person name="Chen Z."/>
            <person name="Dunbar C."/>
            <person name="Freedman E."/>
            <person name="Gearin G."/>
            <person name="Gellesch M."/>
            <person name="Goldberg J."/>
            <person name="Griggs A."/>
            <person name="Gujja S."/>
            <person name="Heiman D."/>
            <person name="Howarth C."/>
            <person name="Larson L."/>
            <person name="Lui A."/>
            <person name="MacDonald P.J.P."/>
            <person name="Montmayeur A."/>
            <person name="Murphy C."/>
            <person name="Neiman D."/>
            <person name="Pearson M."/>
            <person name="Priest M."/>
            <person name="Roberts A."/>
            <person name="Saif S."/>
            <person name="Shea T."/>
            <person name="Shenoy N."/>
            <person name="Sisk P."/>
            <person name="Stolte C."/>
            <person name="Sykes S."/>
            <person name="Wortman J."/>
            <person name="Nusbaum C."/>
            <person name="Birren B."/>
        </authorList>
    </citation>
    <scope>NUCLEOTIDE SEQUENCE [LARGE SCALE GENOMIC DNA]</scope>
    <source>
        <strain evidence="2 3">North Korean</strain>
    </source>
</reference>
<dbReference type="AlphaFoldDB" id="A0A0J9TX41"/>
<keyword evidence="1" id="KW-0812">Transmembrane</keyword>
<evidence type="ECO:0000313" key="2">
    <source>
        <dbReference type="EMBL" id="KNA00596.1"/>
    </source>
</evidence>
<keyword evidence="1" id="KW-1133">Transmembrane helix</keyword>
<keyword evidence="1" id="KW-0472">Membrane</keyword>
<accession>A0A0J9TX41</accession>
<gene>
    <name evidence="2" type="ORF">PVNG_06622</name>
</gene>
<evidence type="ECO:0000256" key="1">
    <source>
        <dbReference type="SAM" id="Phobius"/>
    </source>
</evidence>